<reference evidence="2" key="1">
    <citation type="submission" date="2022-11" db="UniProtKB">
        <authorList>
            <consortium name="WormBaseParasite"/>
        </authorList>
    </citation>
    <scope>IDENTIFICATION</scope>
</reference>
<keyword evidence="1" id="KW-1185">Reference proteome</keyword>
<evidence type="ECO:0000313" key="1">
    <source>
        <dbReference type="Proteomes" id="UP000887540"/>
    </source>
</evidence>
<name>A0A914DF60_9BILA</name>
<evidence type="ECO:0000313" key="2">
    <source>
        <dbReference type="WBParaSite" id="ACRNAN_scaffold2435.g18023.t1"/>
    </source>
</evidence>
<proteinExistence type="predicted"/>
<dbReference type="Proteomes" id="UP000887540">
    <property type="component" value="Unplaced"/>
</dbReference>
<sequence>MKLMKILYKSSIKNEDNVVTVFELLNQQLDQRLDNFVDYFERTYIEEPNRRSLRGVVRRNSLFAVIEWNMNQRTLTDSGRTNNSVEGYNHKLNNHFRVSHPPLWDFINGLKKFHESIEADLFDLNAKKDIHKPRPVWEHIEARKRHIVQRYDRAKWQQFLESMADTMLF</sequence>
<dbReference type="AlphaFoldDB" id="A0A914DF60"/>
<organism evidence="1 2">
    <name type="scientific">Acrobeloides nanus</name>
    <dbReference type="NCBI Taxonomy" id="290746"/>
    <lineage>
        <taxon>Eukaryota</taxon>
        <taxon>Metazoa</taxon>
        <taxon>Ecdysozoa</taxon>
        <taxon>Nematoda</taxon>
        <taxon>Chromadorea</taxon>
        <taxon>Rhabditida</taxon>
        <taxon>Tylenchina</taxon>
        <taxon>Cephalobomorpha</taxon>
        <taxon>Cephaloboidea</taxon>
        <taxon>Cephalobidae</taxon>
        <taxon>Acrobeloides</taxon>
    </lineage>
</organism>
<dbReference type="WBParaSite" id="ACRNAN_scaffold2435.g18023.t1">
    <property type="protein sequence ID" value="ACRNAN_scaffold2435.g18023.t1"/>
    <property type="gene ID" value="ACRNAN_scaffold2435.g18023"/>
</dbReference>
<protein>
    <submittedName>
        <fullName evidence="2">Transposase</fullName>
    </submittedName>
</protein>
<accession>A0A914DF60</accession>